<dbReference type="AlphaFoldDB" id="A0A344TMJ1"/>
<accession>A0A344TMJ1</accession>
<reference evidence="2 3" key="1">
    <citation type="submission" date="2018-07" db="EMBL/GenBank/DDBJ databases">
        <title>Genome sequencing of Runella.</title>
        <authorList>
            <person name="Baek M.-G."/>
            <person name="Yi H."/>
        </authorList>
    </citation>
    <scope>NUCLEOTIDE SEQUENCE [LARGE SCALE GENOMIC DNA]</scope>
    <source>
        <strain evidence="2 3">HYN0085</strain>
    </source>
</reference>
<dbReference type="InterPro" id="IPR011644">
    <property type="entry name" value="Heme_NO-bd"/>
</dbReference>
<dbReference type="Gene3D" id="3.90.1520.10">
    <property type="entry name" value="H-NOX domain"/>
    <property type="match status" value="1"/>
</dbReference>
<evidence type="ECO:0000259" key="1">
    <source>
        <dbReference type="Pfam" id="PF07700"/>
    </source>
</evidence>
<feature type="domain" description="Heme NO-binding" evidence="1">
    <location>
        <begin position="2"/>
        <end position="161"/>
    </location>
</feature>
<name>A0A344TMJ1_9BACT</name>
<gene>
    <name evidence="2" type="ORF">DR864_19990</name>
</gene>
<keyword evidence="3" id="KW-1185">Reference proteome</keyword>
<sequence length="178" mass="20339">MKGIIFTEFLDMVEQNFGYEMVDTLLNESELTSGGIYTSIGTYNHQEMVNLLVTLNMKTEIPISQLLRTFGLYLFQRFTKIYSHLIDKAPNAFAFLGSIHSYIHVEVRKLYPDAELPHFDIEQPNANTLVMHYSSIRSMGDLAYGLIEGAMKHYGETATITQELLQEDGSQIKFVIEK</sequence>
<protein>
    <recommendedName>
        <fullName evidence="1">Heme NO-binding domain-containing protein</fullName>
    </recommendedName>
</protein>
<dbReference type="EMBL" id="CP030850">
    <property type="protein sequence ID" value="AXE19862.1"/>
    <property type="molecule type" value="Genomic_DNA"/>
</dbReference>
<dbReference type="Proteomes" id="UP000251993">
    <property type="component" value="Chromosome"/>
</dbReference>
<organism evidence="2 3">
    <name type="scientific">Runella rosea</name>
    <dbReference type="NCBI Taxonomy" id="2259595"/>
    <lineage>
        <taxon>Bacteria</taxon>
        <taxon>Pseudomonadati</taxon>
        <taxon>Bacteroidota</taxon>
        <taxon>Cytophagia</taxon>
        <taxon>Cytophagales</taxon>
        <taxon>Spirosomataceae</taxon>
        <taxon>Runella</taxon>
    </lineage>
</organism>
<dbReference type="KEGG" id="run:DR864_19990"/>
<evidence type="ECO:0000313" key="2">
    <source>
        <dbReference type="EMBL" id="AXE19862.1"/>
    </source>
</evidence>
<dbReference type="GO" id="GO:0020037">
    <property type="term" value="F:heme binding"/>
    <property type="evidence" value="ECO:0007669"/>
    <property type="project" value="InterPro"/>
</dbReference>
<evidence type="ECO:0000313" key="3">
    <source>
        <dbReference type="Proteomes" id="UP000251993"/>
    </source>
</evidence>
<proteinExistence type="predicted"/>
<dbReference type="RefSeq" id="WP_114068630.1">
    <property type="nucleotide sequence ID" value="NZ_CP030850.1"/>
</dbReference>
<dbReference type="InterPro" id="IPR024096">
    <property type="entry name" value="NO_sig/Golgi_transp_ligand-bd"/>
</dbReference>
<dbReference type="InterPro" id="IPR038158">
    <property type="entry name" value="H-NOX_domain_sf"/>
</dbReference>
<dbReference type="Pfam" id="PF07700">
    <property type="entry name" value="HNOB"/>
    <property type="match status" value="1"/>
</dbReference>
<dbReference type="OrthoDB" id="7266652at2"/>
<dbReference type="SUPFAM" id="SSF111126">
    <property type="entry name" value="Ligand-binding domain in the NO signalling and Golgi transport"/>
    <property type="match status" value="1"/>
</dbReference>